<keyword evidence="2" id="KW-1185">Reference proteome</keyword>
<proteinExistence type="predicted"/>
<name>G7YE88_CLOSI</name>
<dbReference type="AlphaFoldDB" id="G7YE88"/>
<organism evidence="1 2">
    <name type="scientific">Clonorchis sinensis</name>
    <name type="common">Chinese liver fluke</name>
    <dbReference type="NCBI Taxonomy" id="79923"/>
    <lineage>
        <taxon>Eukaryota</taxon>
        <taxon>Metazoa</taxon>
        <taxon>Spiralia</taxon>
        <taxon>Lophotrochozoa</taxon>
        <taxon>Platyhelminthes</taxon>
        <taxon>Trematoda</taxon>
        <taxon>Digenea</taxon>
        <taxon>Opisthorchiida</taxon>
        <taxon>Opisthorchiata</taxon>
        <taxon>Opisthorchiidae</taxon>
        <taxon>Clonorchis</taxon>
    </lineage>
</organism>
<evidence type="ECO:0000313" key="2">
    <source>
        <dbReference type="Proteomes" id="UP000008909"/>
    </source>
</evidence>
<reference evidence="1" key="1">
    <citation type="journal article" date="2011" name="Genome Biol.">
        <title>The draft genome of the carcinogenic human liver fluke Clonorchis sinensis.</title>
        <authorList>
            <person name="Wang X."/>
            <person name="Chen W."/>
            <person name="Huang Y."/>
            <person name="Sun J."/>
            <person name="Men J."/>
            <person name="Liu H."/>
            <person name="Luo F."/>
            <person name="Guo L."/>
            <person name="Lv X."/>
            <person name="Deng C."/>
            <person name="Zhou C."/>
            <person name="Fan Y."/>
            <person name="Li X."/>
            <person name="Huang L."/>
            <person name="Hu Y."/>
            <person name="Liang C."/>
            <person name="Hu X."/>
            <person name="Xu J."/>
            <person name="Yu X."/>
        </authorList>
    </citation>
    <scope>NUCLEOTIDE SEQUENCE [LARGE SCALE GENOMIC DNA]</scope>
    <source>
        <strain evidence="1">Henan</strain>
    </source>
</reference>
<reference key="2">
    <citation type="submission" date="2011-10" db="EMBL/GenBank/DDBJ databases">
        <title>The genome and transcriptome sequence of Clonorchis sinensis provide insights into the carcinogenic liver fluke.</title>
        <authorList>
            <person name="Wang X."/>
            <person name="Huang Y."/>
            <person name="Chen W."/>
            <person name="Liu H."/>
            <person name="Guo L."/>
            <person name="Chen Y."/>
            <person name="Luo F."/>
            <person name="Zhou W."/>
            <person name="Sun J."/>
            <person name="Mao Q."/>
            <person name="Liang P."/>
            <person name="Zhou C."/>
            <person name="Tian Y."/>
            <person name="Men J."/>
            <person name="Lv X."/>
            <person name="Huang L."/>
            <person name="Zhou J."/>
            <person name="Hu Y."/>
            <person name="Li R."/>
            <person name="Zhang F."/>
            <person name="Lei H."/>
            <person name="Li X."/>
            <person name="Hu X."/>
            <person name="Liang C."/>
            <person name="Xu J."/>
            <person name="Wu Z."/>
            <person name="Yu X."/>
        </authorList>
    </citation>
    <scope>NUCLEOTIDE SEQUENCE</scope>
    <source>
        <strain>Henan</strain>
    </source>
</reference>
<sequence>MNLYHPRIGNILLNPSDECQDQFLLNFDQHYLRPHGDQSAFQSNFNLEHHSQRFANCHTWRKNRKALDKRKVPNYFVDGCEIYEIRLILPSSQSKWRCLASSHPGEVAKIPKAFVVILSSLTELDTICYVCRFANLLYLTPDLLQCRMPKKETHRREHNSYIPNRRVREYNGLKPAIGGTLSNFVQC</sequence>
<protein>
    <submittedName>
        <fullName evidence="1">Uncharacterized protein</fullName>
    </submittedName>
</protein>
<dbReference type="EMBL" id="DF143132">
    <property type="protein sequence ID" value="GAA51271.1"/>
    <property type="molecule type" value="Genomic_DNA"/>
</dbReference>
<accession>G7YE88</accession>
<evidence type="ECO:0000313" key="1">
    <source>
        <dbReference type="EMBL" id="GAA51271.1"/>
    </source>
</evidence>
<dbReference type="Proteomes" id="UP000008909">
    <property type="component" value="Unassembled WGS sequence"/>
</dbReference>
<gene>
    <name evidence="1" type="ORF">CLF_105810</name>
</gene>